<name>A0AAV8UQU7_9RHOD</name>
<dbReference type="SMART" id="SM00401">
    <property type="entry name" value="ZnF_GATA"/>
    <property type="match status" value="1"/>
</dbReference>
<dbReference type="GO" id="GO:0008270">
    <property type="term" value="F:zinc ion binding"/>
    <property type="evidence" value="ECO:0007669"/>
    <property type="project" value="UniProtKB-KW"/>
</dbReference>
<reference evidence="6 7" key="1">
    <citation type="journal article" date="2023" name="Nat. Commun.">
        <title>Origin of minicircular mitochondrial genomes in red algae.</title>
        <authorList>
            <person name="Lee Y."/>
            <person name="Cho C.H."/>
            <person name="Lee Y.M."/>
            <person name="Park S.I."/>
            <person name="Yang J.H."/>
            <person name="West J.A."/>
            <person name="Bhattacharya D."/>
            <person name="Yoon H.S."/>
        </authorList>
    </citation>
    <scope>NUCLEOTIDE SEQUENCE [LARGE SCALE GENOMIC DNA]</scope>
    <source>
        <strain evidence="6 7">CCMP1338</strain>
        <tissue evidence="6">Whole cell</tissue>
    </source>
</reference>
<dbReference type="PANTHER" id="PTHR45658:SF18">
    <property type="entry name" value="PROTEIN GAT2"/>
    <property type="match status" value="1"/>
</dbReference>
<dbReference type="InterPro" id="IPR000679">
    <property type="entry name" value="Znf_GATA"/>
</dbReference>
<comment type="caution">
    <text evidence="6">The sequence shown here is derived from an EMBL/GenBank/DDBJ whole genome shotgun (WGS) entry which is preliminary data.</text>
</comment>
<feature type="domain" description="GATA-type" evidence="5">
    <location>
        <begin position="1"/>
        <end position="37"/>
    </location>
</feature>
<evidence type="ECO:0000256" key="2">
    <source>
        <dbReference type="ARBA" id="ARBA00022771"/>
    </source>
</evidence>
<dbReference type="GO" id="GO:0006355">
    <property type="term" value="P:regulation of DNA-templated transcription"/>
    <property type="evidence" value="ECO:0007669"/>
    <property type="project" value="InterPro"/>
</dbReference>
<keyword evidence="7" id="KW-1185">Reference proteome</keyword>
<evidence type="ECO:0000313" key="6">
    <source>
        <dbReference type="EMBL" id="KAJ8903522.1"/>
    </source>
</evidence>
<dbReference type="InterPro" id="IPR051140">
    <property type="entry name" value="GATA_TF"/>
</dbReference>
<dbReference type="InterPro" id="IPR013088">
    <property type="entry name" value="Znf_NHR/GATA"/>
</dbReference>
<dbReference type="GO" id="GO:0043565">
    <property type="term" value="F:sequence-specific DNA binding"/>
    <property type="evidence" value="ECO:0007669"/>
    <property type="project" value="InterPro"/>
</dbReference>
<dbReference type="EMBL" id="JAMWBK010000007">
    <property type="protein sequence ID" value="KAJ8903522.1"/>
    <property type="molecule type" value="Genomic_DNA"/>
</dbReference>
<keyword evidence="3" id="KW-0862">Zinc</keyword>
<accession>A0AAV8UQU7</accession>
<evidence type="ECO:0000256" key="3">
    <source>
        <dbReference type="ARBA" id="ARBA00022833"/>
    </source>
</evidence>
<gene>
    <name evidence="6" type="ORF">NDN08_004628</name>
</gene>
<keyword evidence="2 4" id="KW-0863">Zinc-finger</keyword>
<evidence type="ECO:0000256" key="1">
    <source>
        <dbReference type="ARBA" id="ARBA00022723"/>
    </source>
</evidence>
<dbReference type="Pfam" id="PF00320">
    <property type="entry name" value="GATA"/>
    <property type="match status" value="1"/>
</dbReference>
<evidence type="ECO:0000259" key="5">
    <source>
        <dbReference type="PROSITE" id="PS50114"/>
    </source>
</evidence>
<dbReference type="AlphaFoldDB" id="A0AAV8UQU7"/>
<proteinExistence type="predicted"/>
<evidence type="ECO:0000313" key="7">
    <source>
        <dbReference type="Proteomes" id="UP001157974"/>
    </source>
</evidence>
<dbReference type="Proteomes" id="UP001157974">
    <property type="component" value="Unassembled WGS sequence"/>
</dbReference>
<dbReference type="Gene3D" id="3.30.50.10">
    <property type="entry name" value="Erythroid Transcription Factor GATA-1, subunit A"/>
    <property type="match status" value="1"/>
</dbReference>
<dbReference type="PANTHER" id="PTHR45658">
    <property type="entry name" value="GATA TRANSCRIPTION FACTOR"/>
    <property type="match status" value="1"/>
</dbReference>
<evidence type="ECO:0000256" key="4">
    <source>
        <dbReference type="PROSITE-ProRule" id="PRU00094"/>
    </source>
</evidence>
<organism evidence="6 7">
    <name type="scientific">Rhodosorus marinus</name>
    <dbReference type="NCBI Taxonomy" id="101924"/>
    <lineage>
        <taxon>Eukaryota</taxon>
        <taxon>Rhodophyta</taxon>
        <taxon>Stylonematophyceae</taxon>
        <taxon>Stylonematales</taxon>
        <taxon>Stylonemataceae</taxon>
        <taxon>Rhodosorus</taxon>
    </lineage>
</organism>
<protein>
    <recommendedName>
        <fullName evidence="5">GATA-type domain-containing protein</fullName>
    </recommendedName>
</protein>
<dbReference type="CDD" id="cd00202">
    <property type="entry name" value="ZnF_GATA"/>
    <property type="match status" value="1"/>
</dbReference>
<sequence>MSTGRKCTVCARTETPLWRAGPHGPKTLCNACGVRWKKGKLLGYPPPAETIRVTKKIDKKANRKPVNGLSEELARKLMKQRFEVLLRAATLLDLVTAETSQHAV</sequence>
<keyword evidence="1" id="KW-0479">Metal-binding</keyword>
<dbReference type="SUPFAM" id="SSF57716">
    <property type="entry name" value="Glucocorticoid receptor-like (DNA-binding domain)"/>
    <property type="match status" value="1"/>
</dbReference>
<dbReference type="PROSITE" id="PS50114">
    <property type="entry name" value="GATA_ZN_FINGER_2"/>
    <property type="match status" value="1"/>
</dbReference>